<dbReference type="Proteomes" id="UP001295469">
    <property type="component" value="Chromosome A08"/>
</dbReference>
<dbReference type="GO" id="GO:0061630">
    <property type="term" value="F:ubiquitin protein ligase activity"/>
    <property type="evidence" value="ECO:0007669"/>
    <property type="project" value="UniProtKB-EC"/>
</dbReference>
<dbReference type="EC" id="2.3.2.27" evidence="4"/>
<dbReference type="CDD" id="cd16455">
    <property type="entry name" value="RING-H2_AMFR"/>
    <property type="match status" value="1"/>
</dbReference>
<reference evidence="20" key="1">
    <citation type="submission" date="2021-01" db="EMBL/GenBank/DDBJ databases">
        <authorList>
            <consortium name="Genoscope - CEA"/>
            <person name="William W."/>
        </authorList>
    </citation>
    <scope>NUCLEOTIDE SEQUENCE</scope>
</reference>
<evidence type="ECO:0000256" key="13">
    <source>
        <dbReference type="ARBA" id="ARBA00022989"/>
    </source>
</evidence>
<evidence type="ECO:0000256" key="12">
    <source>
        <dbReference type="ARBA" id="ARBA00022833"/>
    </source>
</evidence>
<evidence type="ECO:0000256" key="11">
    <source>
        <dbReference type="ARBA" id="ARBA00022821"/>
    </source>
</evidence>
<dbReference type="InterPro" id="IPR001841">
    <property type="entry name" value="Znf_RING"/>
</dbReference>
<evidence type="ECO:0000259" key="19">
    <source>
        <dbReference type="PROSITE" id="PS51140"/>
    </source>
</evidence>
<evidence type="ECO:0000256" key="14">
    <source>
        <dbReference type="ARBA" id="ARBA00023136"/>
    </source>
</evidence>
<accession>A0A816ZZZ3</accession>
<dbReference type="InterPro" id="IPR035667">
    <property type="entry name" value="RIN3_plant_CUE"/>
</dbReference>
<dbReference type="Gene3D" id="3.30.40.10">
    <property type="entry name" value="Zinc/RING finger domain, C3HC4 (zinc finger)"/>
    <property type="match status" value="1"/>
</dbReference>
<evidence type="ECO:0000256" key="9">
    <source>
        <dbReference type="ARBA" id="ARBA00022771"/>
    </source>
</evidence>
<comment type="subcellular location">
    <subcellularLocation>
        <location evidence="2">Membrane</location>
        <topology evidence="2">Multi-pass membrane protein</topology>
    </subcellularLocation>
</comment>
<evidence type="ECO:0000256" key="16">
    <source>
        <dbReference type="PROSITE-ProRule" id="PRU00175"/>
    </source>
</evidence>
<protein>
    <recommendedName>
        <fullName evidence="4">RING-type E3 ubiquitin transferase</fullName>
        <ecNumber evidence="4">2.3.2.27</ecNumber>
    </recommendedName>
</protein>
<dbReference type="EMBL" id="HG994362">
    <property type="protein sequence ID" value="CAF2246399.1"/>
    <property type="molecule type" value="Genomic_DNA"/>
</dbReference>
<keyword evidence="12" id="KW-0862">Zinc</keyword>
<dbReference type="InterPro" id="IPR013083">
    <property type="entry name" value="Znf_RING/FYVE/PHD"/>
</dbReference>
<dbReference type="Pfam" id="PF25563">
    <property type="entry name" value="TPR_SYVN1_N"/>
    <property type="match status" value="1"/>
</dbReference>
<keyword evidence="5" id="KW-0381">Hypersensitive response</keyword>
<dbReference type="GO" id="GO:0005886">
    <property type="term" value="C:plasma membrane"/>
    <property type="evidence" value="ECO:0007669"/>
    <property type="project" value="UniProtKB-ARBA"/>
</dbReference>
<keyword evidence="6" id="KW-0808">Transferase</keyword>
<sequence>MLDRGKGMLRAAGSGMLRAAGRGMLGAAGRGMLRAAGRAMKRTGVAKGGIQDPFASSPSTAAGNASVSLGGGYVHRVGSNNLRISAASGSLLNLPVAITSRWTGGAFSFNSYGAYEDFEWVTVEGTEEEEEEDDSVFSSVPSVDEVEDAVSALKQVFDGGGNQSPMPTGMVHQVPSFGTELDWVEPSMELCHSRILQPHAYDHVYNAFDLLRTEPSVQRMVLSLSSDKAVWKAVRNNEVVQEIKDLYYNGINQDEESSDDESSDDTPRKNNTPTDFIKWVFDSTVVKATEVLKKIIKLAIELLNSFKVNKKRKRGKLNNWFEEDLKTSVFLSILVMLVVMVSRACNNSMNDLTFISGLLPTQLIGTEVKAMLSGSSEEDVRSGYIIFLMGIRYLSVSVASTALSFVGLQVWTELSLDRLRADGLIAKNISLGDSEHALELLLGSYFTIALLTNFVLNVYILLILSLKTLFFGDLYGVETKKLVERLANYIIYKGTFLPLVIPPTIFQGVLWTVWLTVLCTLKMFQALARDRLERLNASPSSTPWTYFRVYSVLFLVLSVDMLWIKLSLMTYNTIGSSVYLLLLFEPCSIAFETLQALLIHGFQLLDMWINHLVVNNSDCQRSKFLDSMTAGSLLEWKGLLNRNLGFFLDMATLVMALCHYLHIWWLHGIAFHLVDAVLFLNIRALLSAILKRMKGYIKLRIALGSLHAALPDATSEELRAYDDECAICREPMAKAKRLHCNHLFHLGCLRSWLDQGLNDVYSCPTCRKPLFAGRTESEANPRTVEVSRDEQLARQLERQNSPAHPLATGLFPAEMPSSVETDPSRNLGLDPSWLQTWSDQGIDVAGPSTTASRSVGLGRVQMMMRHLASVGESYAQTALDDAAWSLWPMNPSQASTSTTTTIPPGAGGRTGGLHLRTVSNVTNESLASILAMAETVREVMPHVPDEIIFQDLQRTNSVAVTVNNLLQM</sequence>
<organism evidence="20">
    <name type="scientific">Brassica napus</name>
    <name type="common">Rape</name>
    <dbReference type="NCBI Taxonomy" id="3708"/>
    <lineage>
        <taxon>Eukaryota</taxon>
        <taxon>Viridiplantae</taxon>
        <taxon>Streptophyta</taxon>
        <taxon>Embryophyta</taxon>
        <taxon>Tracheophyta</taxon>
        <taxon>Spermatophyta</taxon>
        <taxon>Magnoliopsida</taxon>
        <taxon>eudicotyledons</taxon>
        <taxon>Gunneridae</taxon>
        <taxon>Pentapetalae</taxon>
        <taxon>rosids</taxon>
        <taxon>malvids</taxon>
        <taxon>Brassicales</taxon>
        <taxon>Brassicaceae</taxon>
        <taxon>Brassiceae</taxon>
        <taxon>Brassica</taxon>
    </lineage>
</organism>
<keyword evidence="14 17" id="KW-0472">Membrane</keyword>
<dbReference type="FunFam" id="1.10.8.10:FF:000054">
    <property type="entry name" value="E3 ubiquitin protein ligase RIN2"/>
    <property type="match status" value="1"/>
</dbReference>
<evidence type="ECO:0000313" key="20">
    <source>
        <dbReference type="EMBL" id="CAF2246399.1"/>
    </source>
</evidence>
<dbReference type="PANTHER" id="PTHR15067:SF4">
    <property type="entry name" value="E3 UBIQUITIN-PROTEIN LIGASE RNF8"/>
    <property type="match status" value="1"/>
</dbReference>
<evidence type="ECO:0000256" key="2">
    <source>
        <dbReference type="ARBA" id="ARBA00004141"/>
    </source>
</evidence>
<keyword evidence="7 17" id="KW-0812">Transmembrane</keyword>
<dbReference type="SMART" id="SM00184">
    <property type="entry name" value="RING"/>
    <property type="match status" value="1"/>
</dbReference>
<feature type="transmembrane region" description="Helical" evidence="17">
    <location>
        <begin position="644"/>
        <end position="663"/>
    </location>
</feature>
<comment type="subunit">
    <text evidence="15">Interacts (via C-terminus) with RPM1 (via N-terminus).</text>
</comment>
<feature type="domain" description="CUE" evidence="19">
    <location>
        <begin position="928"/>
        <end position="968"/>
    </location>
</feature>
<dbReference type="FunFam" id="3.30.40.10:FF:000259">
    <property type="entry name" value="E3 ubiquitin protein ligase RIN2"/>
    <property type="match status" value="1"/>
</dbReference>
<evidence type="ECO:0000256" key="7">
    <source>
        <dbReference type="ARBA" id="ARBA00022692"/>
    </source>
</evidence>
<dbReference type="SUPFAM" id="SSF88633">
    <property type="entry name" value="Positive stranded ssRNA viruses"/>
    <property type="match status" value="1"/>
</dbReference>
<feature type="domain" description="RING-type" evidence="18">
    <location>
        <begin position="725"/>
        <end position="767"/>
    </location>
</feature>
<dbReference type="GO" id="GO:0009626">
    <property type="term" value="P:plant-type hypersensitive response"/>
    <property type="evidence" value="ECO:0007669"/>
    <property type="project" value="UniProtKB-KW"/>
</dbReference>
<dbReference type="PANTHER" id="PTHR15067">
    <property type="entry name" value="E3 UBIQUITIN-PROTEIN LIGASE RNF8"/>
    <property type="match status" value="1"/>
</dbReference>
<comment type="pathway">
    <text evidence="3">Protein modification; protein ubiquitination.</text>
</comment>
<evidence type="ECO:0000259" key="18">
    <source>
        <dbReference type="PROSITE" id="PS50089"/>
    </source>
</evidence>
<keyword evidence="11" id="KW-0611">Plant defense</keyword>
<dbReference type="Pfam" id="PF02845">
    <property type="entry name" value="CUE"/>
    <property type="match status" value="1"/>
</dbReference>
<dbReference type="AlphaFoldDB" id="A0A816ZZZ3"/>
<evidence type="ECO:0000256" key="6">
    <source>
        <dbReference type="ARBA" id="ARBA00022679"/>
    </source>
</evidence>
<gene>
    <name evidence="20" type="ORF">DARMORV10_A08P21270.1</name>
</gene>
<dbReference type="InterPro" id="IPR003892">
    <property type="entry name" value="CUE"/>
</dbReference>
<keyword evidence="8" id="KW-0479">Metal-binding</keyword>
<dbReference type="CDD" id="cd14422">
    <property type="entry name" value="CUE_RIN3_plant"/>
    <property type="match status" value="1"/>
</dbReference>
<dbReference type="Pfam" id="PF13639">
    <property type="entry name" value="zf-RING_2"/>
    <property type="match status" value="1"/>
</dbReference>
<comment type="catalytic activity">
    <reaction evidence="1">
        <text>S-ubiquitinyl-[E2 ubiquitin-conjugating enzyme]-L-cysteine + [acceptor protein]-L-lysine = [E2 ubiquitin-conjugating enzyme]-L-cysteine + N(6)-ubiquitinyl-[acceptor protein]-L-lysine.</text>
        <dbReference type="EC" id="2.3.2.27"/>
    </reaction>
</comment>
<keyword evidence="9 16" id="KW-0863">Zinc-finger</keyword>
<dbReference type="PROSITE" id="PS51140">
    <property type="entry name" value="CUE"/>
    <property type="match status" value="1"/>
</dbReference>
<evidence type="ECO:0000256" key="4">
    <source>
        <dbReference type="ARBA" id="ARBA00012483"/>
    </source>
</evidence>
<evidence type="ECO:0000256" key="3">
    <source>
        <dbReference type="ARBA" id="ARBA00004906"/>
    </source>
</evidence>
<proteinExistence type="predicted"/>
<evidence type="ECO:0000256" key="17">
    <source>
        <dbReference type="SAM" id="Phobius"/>
    </source>
</evidence>
<dbReference type="GO" id="GO:0043130">
    <property type="term" value="F:ubiquitin binding"/>
    <property type="evidence" value="ECO:0007669"/>
    <property type="project" value="InterPro"/>
</dbReference>
<feature type="transmembrane region" description="Helical" evidence="17">
    <location>
        <begin position="445"/>
        <end position="466"/>
    </location>
</feature>
<dbReference type="GO" id="GO:0008270">
    <property type="term" value="F:zinc ion binding"/>
    <property type="evidence" value="ECO:0007669"/>
    <property type="project" value="UniProtKB-KW"/>
</dbReference>
<evidence type="ECO:0000256" key="8">
    <source>
        <dbReference type="ARBA" id="ARBA00022723"/>
    </source>
</evidence>
<keyword evidence="13 17" id="KW-1133">Transmembrane helix</keyword>
<dbReference type="InterPro" id="IPR057992">
    <property type="entry name" value="TPR_SYVN1_N"/>
</dbReference>
<dbReference type="SUPFAM" id="SSF57850">
    <property type="entry name" value="RING/U-box"/>
    <property type="match status" value="1"/>
</dbReference>
<evidence type="ECO:0000256" key="10">
    <source>
        <dbReference type="ARBA" id="ARBA00022786"/>
    </source>
</evidence>
<keyword evidence="10" id="KW-0833">Ubl conjugation pathway</keyword>
<feature type="transmembrane region" description="Helical" evidence="17">
    <location>
        <begin position="549"/>
        <end position="566"/>
    </location>
</feature>
<evidence type="ECO:0000256" key="1">
    <source>
        <dbReference type="ARBA" id="ARBA00000900"/>
    </source>
</evidence>
<name>A0A816ZZZ3_BRANA</name>
<dbReference type="Gene3D" id="1.10.8.10">
    <property type="entry name" value="DNA helicase RuvA subunit, C-terminal domain"/>
    <property type="match status" value="1"/>
</dbReference>
<evidence type="ECO:0000256" key="5">
    <source>
        <dbReference type="ARBA" id="ARBA00022667"/>
    </source>
</evidence>
<evidence type="ECO:0000256" key="15">
    <source>
        <dbReference type="ARBA" id="ARBA00065597"/>
    </source>
</evidence>
<feature type="transmembrane region" description="Helical" evidence="17">
    <location>
        <begin position="669"/>
        <end position="690"/>
    </location>
</feature>
<dbReference type="PROSITE" id="PS50089">
    <property type="entry name" value="ZF_RING_2"/>
    <property type="match status" value="1"/>
</dbReference>